<dbReference type="GO" id="GO:0046872">
    <property type="term" value="F:metal ion binding"/>
    <property type="evidence" value="ECO:0007669"/>
    <property type="project" value="UniProtKB-KW"/>
</dbReference>
<gene>
    <name evidence="6" type="ORF">KK488_12730</name>
</gene>
<sequence length="136" mass="15040">MPDQTAPTFPQSGGCQCGAIRYELREAPFGVWACHCNLCRKQSGSAFGLSMGVGLDTLVFTQGEPATWTRTAESGHVLDCLFCPDCGSRLIHRRHEHGGRQTLKPGTLDDTSWVVPGRHIFTEFALDWVKPLIHEE</sequence>
<dbReference type="Pfam" id="PF04828">
    <property type="entry name" value="GFA"/>
    <property type="match status" value="1"/>
</dbReference>
<accession>A0A9X1IRX0</accession>
<dbReference type="Gene3D" id="3.90.1590.10">
    <property type="entry name" value="glutathione-dependent formaldehyde- activating enzyme (gfa)"/>
    <property type="match status" value="1"/>
</dbReference>
<comment type="similarity">
    <text evidence="1">Belongs to the Gfa family.</text>
</comment>
<dbReference type="Proteomes" id="UP001138757">
    <property type="component" value="Unassembled WGS sequence"/>
</dbReference>
<keyword evidence="2" id="KW-0479">Metal-binding</keyword>
<comment type="caution">
    <text evidence="6">The sequence shown here is derived from an EMBL/GenBank/DDBJ whole genome shotgun (WGS) entry which is preliminary data.</text>
</comment>
<dbReference type="InterPro" id="IPR006913">
    <property type="entry name" value="CENP-V/GFA"/>
</dbReference>
<dbReference type="AlphaFoldDB" id="A0A9X1IRX0"/>
<dbReference type="PANTHER" id="PTHR33337:SF40">
    <property type="entry name" value="CENP-V_GFA DOMAIN-CONTAINING PROTEIN-RELATED"/>
    <property type="match status" value="1"/>
</dbReference>
<dbReference type="RefSeq" id="WP_214624072.1">
    <property type="nucleotide sequence ID" value="NZ_JAHGAW010000008.1"/>
</dbReference>
<keyword evidence="4" id="KW-0456">Lyase</keyword>
<proteinExistence type="inferred from homology"/>
<evidence type="ECO:0000313" key="6">
    <source>
        <dbReference type="EMBL" id="MBT2187812.1"/>
    </source>
</evidence>
<evidence type="ECO:0000256" key="1">
    <source>
        <dbReference type="ARBA" id="ARBA00005495"/>
    </source>
</evidence>
<protein>
    <submittedName>
        <fullName evidence="6">GFA family protein</fullName>
    </submittedName>
</protein>
<dbReference type="SUPFAM" id="SSF51316">
    <property type="entry name" value="Mss4-like"/>
    <property type="match status" value="1"/>
</dbReference>
<dbReference type="GO" id="GO:0016846">
    <property type="term" value="F:carbon-sulfur lyase activity"/>
    <property type="evidence" value="ECO:0007669"/>
    <property type="project" value="InterPro"/>
</dbReference>
<dbReference type="PROSITE" id="PS51891">
    <property type="entry name" value="CENP_V_GFA"/>
    <property type="match status" value="1"/>
</dbReference>
<feature type="domain" description="CENP-V/GFA" evidence="5">
    <location>
        <begin position="11"/>
        <end position="114"/>
    </location>
</feature>
<organism evidence="6 7">
    <name type="scientific">Sphingobium nicotianae</name>
    <dbReference type="NCBI Taxonomy" id="2782607"/>
    <lineage>
        <taxon>Bacteria</taxon>
        <taxon>Pseudomonadati</taxon>
        <taxon>Pseudomonadota</taxon>
        <taxon>Alphaproteobacteria</taxon>
        <taxon>Sphingomonadales</taxon>
        <taxon>Sphingomonadaceae</taxon>
        <taxon>Sphingobium</taxon>
    </lineage>
</organism>
<evidence type="ECO:0000256" key="4">
    <source>
        <dbReference type="ARBA" id="ARBA00023239"/>
    </source>
</evidence>
<name>A0A9X1IRX0_9SPHN</name>
<evidence type="ECO:0000256" key="2">
    <source>
        <dbReference type="ARBA" id="ARBA00022723"/>
    </source>
</evidence>
<evidence type="ECO:0000313" key="7">
    <source>
        <dbReference type="Proteomes" id="UP001138757"/>
    </source>
</evidence>
<dbReference type="PANTHER" id="PTHR33337">
    <property type="entry name" value="GFA DOMAIN-CONTAINING PROTEIN"/>
    <property type="match status" value="1"/>
</dbReference>
<evidence type="ECO:0000259" key="5">
    <source>
        <dbReference type="PROSITE" id="PS51891"/>
    </source>
</evidence>
<reference evidence="6" key="1">
    <citation type="submission" date="2021-05" db="EMBL/GenBank/DDBJ databases">
        <title>Genome of Sphingobium sp. strain.</title>
        <authorList>
            <person name="Fan R."/>
        </authorList>
    </citation>
    <scope>NUCLEOTIDE SEQUENCE</scope>
    <source>
        <strain evidence="6">H33</strain>
    </source>
</reference>
<keyword evidence="3" id="KW-0862">Zinc</keyword>
<dbReference type="InterPro" id="IPR011057">
    <property type="entry name" value="Mss4-like_sf"/>
</dbReference>
<evidence type="ECO:0000256" key="3">
    <source>
        <dbReference type="ARBA" id="ARBA00022833"/>
    </source>
</evidence>
<dbReference type="EMBL" id="JAHGAW010000008">
    <property type="protein sequence ID" value="MBT2187812.1"/>
    <property type="molecule type" value="Genomic_DNA"/>
</dbReference>
<keyword evidence="7" id="KW-1185">Reference proteome</keyword>